<dbReference type="PANTHER" id="PTHR43540">
    <property type="entry name" value="PEROXYUREIDOACRYLATE/UREIDOACRYLATE AMIDOHYDROLASE-RELATED"/>
    <property type="match status" value="1"/>
</dbReference>
<dbReference type="EC" id="3.-.-.-" evidence="3"/>
<dbReference type="Gene3D" id="3.40.50.850">
    <property type="entry name" value="Isochorismatase-like"/>
    <property type="match status" value="1"/>
</dbReference>
<evidence type="ECO:0000256" key="1">
    <source>
        <dbReference type="ARBA" id="ARBA00022801"/>
    </source>
</evidence>
<dbReference type="InterPro" id="IPR050272">
    <property type="entry name" value="Isochorismatase-like_hydrls"/>
</dbReference>
<dbReference type="SUPFAM" id="SSF52499">
    <property type="entry name" value="Isochorismatase-like hydrolases"/>
    <property type="match status" value="1"/>
</dbReference>
<evidence type="ECO:0000313" key="3">
    <source>
        <dbReference type="EMBL" id="CRY55649.1"/>
    </source>
</evidence>
<name>A0A0H5LWX1_YERIN</name>
<dbReference type="RefSeq" id="WP_053009774.1">
    <property type="nucleotide sequence ID" value="NZ_CWJI01000007.1"/>
</dbReference>
<feature type="domain" description="Isochorismatase-like" evidence="2">
    <location>
        <begin position="3"/>
        <end position="157"/>
    </location>
</feature>
<reference evidence="4" key="1">
    <citation type="submission" date="2015-03" db="EMBL/GenBank/DDBJ databases">
        <authorList>
            <consortium name="Pathogen Informatics"/>
        </authorList>
    </citation>
    <scope>NUCLEOTIDE SEQUENCE [LARGE SCALE GENOMIC DNA]</scope>
    <source>
        <strain evidence="4">R148</strain>
    </source>
</reference>
<proteinExistence type="predicted"/>
<dbReference type="InterPro" id="IPR000868">
    <property type="entry name" value="Isochorismatase-like_dom"/>
</dbReference>
<dbReference type="PANTHER" id="PTHR43540:SF1">
    <property type="entry name" value="ISOCHORISMATASE HYDROLASE"/>
    <property type="match status" value="1"/>
</dbReference>
<gene>
    <name evidence="3" type="primary">yecD_2</name>
    <name evidence="3" type="ORF">ERS008476_02650</name>
</gene>
<evidence type="ECO:0000259" key="2">
    <source>
        <dbReference type="Pfam" id="PF00857"/>
    </source>
</evidence>
<dbReference type="Pfam" id="PF00857">
    <property type="entry name" value="Isochorismatase"/>
    <property type="match status" value="1"/>
</dbReference>
<dbReference type="GO" id="GO:0016787">
    <property type="term" value="F:hydrolase activity"/>
    <property type="evidence" value="ECO:0007669"/>
    <property type="project" value="UniProtKB-KW"/>
</dbReference>
<dbReference type="EMBL" id="CWJI01000007">
    <property type="protein sequence ID" value="CRY55649.1"/>
    <property type="molecule type" value="Genomic_DNA"/>
</dbReference>
<evidence type="ECO:0000313" key="4">
    <source>
        <dbReference type="Proteomes" id="UP000043316"/>
    </source>
</evidence>
<organism evidence="3 4">
    <name type="scientific">Yersinia intermedia</name>
    <dbReference type="NCBI Taxonomy" id="631"/>
    <lineage>
        <taxon>Bacteria</taxon>
        <taxon>Pseudomonadati</taxon>
        <taxon>Pseudomonadota</taxon>
        <taxon>Gammaproteobacteria</taxon>
        <taxon>Enterobacterales</taxon>
        <taxon>Yersiniaceae</taxon>
        <taxon>Yersinia</taxon>
    </lineage>
</organism>
<protein>
    <submittedName>
        <fullName evidence="3">Isochorismatase family hydrolase</fullName>
        <ecNumber evidence="3">3.-.-.-</ecNumber>
    </submittedName>
</protein>
<dbReference type="CDD" id="cd01014">
    <property type="entry name" value="nicotinamidase_related"/>
    <property type="match status" value="1"/>
</dbReference>
<dbReference type="AlphaFoldDB" id="A0A0H5LWX1"/>
<sequence length="183" mass="19462">MQALLIIDMQMEMQHRIESGKEHVNTDAPEKIAQLSAAFRQRGLPVVHIRHAEENPQSPFNPNAVGYAPMPCAQAVADEPVFVKTTSSGFASTDLANYLRENGIDDLVVVGAVAGFCVNSTVRAGADLGFNMTVVKDAVLGFGMPSTNLSANTIFDATMALLAADFANVVHSETVLSNCDGSH</sequence>
<dbReference type="Proteomes" id="UP000043316">
    <property type="component" value="Unassembled WGS sequence"/>
</dbReference>
<keyword evidence="1 3" id="KW-0378">Hydrolase</keyword>
<accession>A0A0H5LWX1</accession>
<dbReference type="InterPro" id="IPR036380">
    <property type="entry name" value="Isochorismatase-like_sf"/>
</dbReference>